<dbReference type="Proteomes" id="UP000634136">
    <property type="component" value="Unassembled WGS sequence"/>
</dbReference>
<protein>
    <submittedName>
        <fullName evidence="1">Transcription factor TCP15</fullName>
    </submittedName>
</protein>
<proteinExistence type="predicted"/>
<sequence>MISANFTPHNISLCSSNSTMSASAHYFRSSNYIRHGFSAAAAATMQLRKLASRPLFTRRESVCVNVITLCFINN</sequence>
<dbReference type="EMBL" id="JAAIUW010000007">
    <property type="protein sequence ID" value="KAF7824903.1"/>
    <property type="molecule type" value="Genomic_DNA"/>
</dbReference>
<dbReference type="AlphaFoldDB" id="A0A834TM97"/>
<name>A0A834TM97_9FABA</name>
<organism evidence="1 2">
    <name type="scientific">Senna tora</name>
    <dbReference type="NCBI Taxonomy" id="362788"/>
    <lineage>
        <taxon>Eukaryota</taxon>
        <taxon>Viridiplantae</taxon>
        <taxon>Streptophyta</taxon>
        <taxon>Embryophyta</taxon>
        <taxon>Tracheophyta</taxon>
        <taxon>Spermatophyta</taxon>
        <taxon>Magnoliopsida</taxon>
        <taxon>eudicotyledons</taxon>
        <taxon>Gunneridae</taxon>
        <taxon>Pentapetalae</taxon>
        <taxon>rosids</taxon>
        <taxon>fabids</taxon>
        <taxon>Fabales</taxon>
        <taxon>Fabaceae</taxon>
        <taxon>Caesalpinioideae</taxon>
        <taxon>Cassia clade</taxon>
        <taxon>Senna</taxon>
    </lineage>
</organism>
<evidence type="ECO:0000313" key="2">
    <source>
        <dbReference type="Proteomes" id="UP000634136"/>
    </source>
</evidence>
<keyword evidence="2" id="KW-1185">Reference proteome</keyword>
<gene>
    <name evidence="1" type="ORF">G2W53_023047</name>
</gene>
<accession>A0A834TM97</accession>
<evidence type="ECO:0000313" key="1">
    <source>
        <dbReference type="EMBL" id="KAF7824903.1"/>
    </source>
</evidence>
<reference evidence="1" key="1">
    <citation type="submission" date="2020-09" db="EMBL/GenBank/DDBJ databases">
        <title>Genome-Enabled Discovery of Anthraquinone Biosynthesis in Senna tora.</title>
        <authorList>
            <person name="Kang S.-H."/>
            <person name="Pandey R.P."/>
            <person name="Lee C.-M."/>
            <person name="Sim J.-S."/>
            <person name="Jeong J.-T."/>
            <person name="Choi B.-S."/>
            <person name="Jung M."/>
            <person name="Ginzburg D."/>
            <person name="Zhao K."/>
            <person name="Won S.Y."/>
            <person name="Oh T.-J."/>
            <person name="Yu Y."/>
            <person name="Kim N.-H."/>
            <person name="Lee O.R."/>
            <person name="Lee T.-H."/>
            <person name="Bashyal P."/>
            <person name="Kim T.-S."/>
            <person name="Lee W.-H."/>
            <person name="Kawkins C."/>
            <person name="Kim C.-K."/>
            <person name="Kim J.S."/>
            <person name="Ahn B.O."/>
            <person name="Rhee S.Y."/>
            <person name="Sohng J.K."/>
        </authorList>
    </citation>
    <scope>NUCLEOTIDE SEQUENCE</scope>
    <source>
        <tissue evidence="1">Leaf</tissue>
    </source>
</reference>
<comment type="caution">
    <text evidence="1">The sequence shown here is derived from an EMBL/GenBank/DDBJ whole genome shotgun (WGS) entry which is preliminary data.</text>
</comment>